<dbReference type="RefSeq" id="WP_109252779.1">
    <property type="nucleotide sequence ID" value="NZ_QEXV01000003.1"/>
</dbReference>
<protein>
    <recommendedName>
        <fullName evidence="5">Magnesium transporter MgtE intracellular domain-containing protein</fullName>
    </recommendedName>
</protein>
<feature type="compositionally biased region" description="Acidic residues" evidence="2">
    <location>
        <begin position="41"/>
        <end position="66"/>
    </location>
</feature>
<keyword evidence="1" id="KW-0175">Coiled coil</keyword>
<dbReference type="OrthoDB" id="7632203at2"/>
<evidence type="ECO:0000256" key="1">
    <source>
        <dbReference type="SAM" id="Coils"/>
    </source>
</evidence>
<proteinExistence type="predicted"/>
<evidence type="ECO:0000313" key="3">
    <source>
        <dbReference type="EMBL" id="PWE17548.1"/>
    </source>
</evidence>
<organism evidence="3 4">
    <name type="scientific">Marinicauda salina</name>
    <dbReference type="NCBI Taxonomy" id="2135793"/>
    <lineage>
        <taxon>Bacteria</taxon>
        <taxon>Pseudomonadati</taxon>
        <taxon>Pseudomonadota</taxon>
        <taxon>Alphaproteobacteria</taxon>
        <taxon>Maricaulales</taxon>
        <taxon>Maricaulaceae</taxon>
        <taxon>Marinicauda</taxon>
    </lineage>
</organism>
<dbReference type="EMBL" id="QEXV01000003">
    <property type="protein sequence ID" value="PWE17548.1"/>
    <property type="molecule type" value="Genomic_DNA"/>
</dbReference>
<evidence type="ECO:0000313" key="4">
    <source>
        <dbReference type="Proteomes" id="UP000245168"/>
    </source>
</evidence>
<name>A0A2U2BU54_9PROT</name>
<feature type="coiled-coil region" evidence="1">
    <location>
        <begin position="95"/>
        <end position="153"/>
    </location>
</feature>
<keyword evidence="4" id="KW-1185">Reference proteome</keyword>
<sequence>MTAVRPLALIAVVLAGLFVLKALAILDGATQLFGATAFAAEEEDETGQAEQENEASAEAAGDDPAAEPDAAAAPQSGNSLPPRNEPRTSTELDLLERLAERRRALDAREAELDTREGLITVAEQRVEERIAELQALEADVRAIMNELEADRAEQIDAIVNVYSALEPDAAAAIMEQMYENDRETLLLVAEQLQRTSARGFAAVMGEMRPDFAARLTSMLHARAAPPETVADMEARLEAAGE</sequence>
<dbReference type="Proteomes" id="UP000245168">
    <property type="component" value="Unassembled WGS sequence"/>
</dbReference>
<accession>A0A2U2BU54</accession>
<reference evidence="4" key="1">
    <citation type="submission" date="2018-05" db="EMBL/GenBank/DDBJ databases">
        <authorList>
            <person name="Liu B.-T."/>
        </authorList>
    </citation>
    <scope>NUCLEOTIDE SEQUENCE [LARGE SCALE GENOMIC DNA]</scope>
    <source>
        <strain evidence="4">WD6-1</strain>
    </source>
</reference>
<comment type="caution">
    <text evidence="3">The sequence shown here is derived from an EMBL/GenBank/DDBJ whole genome shotgun (WGS) entry which is preliminary data.</text>
</comment>
<evidence type="ECO:0000256" key="2">
    <source>
        <dbReference type="SAM" id="MobiDB-lite"/>
    </source>
</evidence>
<gene>
    <name evidence="3" type="ORF">DDZ18_07710</name>
</gene>
<evidence type="ECO:0008006" key="5">
    <source>
        <dbReference type="Google" id="ProtNLM"/>
    </source>
</evidence>
<feature type="region of interest" description="Disordered" evidence="2">
    <location>
        <begin position="41"/>
        <end position="89"/>
    </location>
</feature>
<dbReference type="AlphaFoldDB" id="A0A2U2BU54"/>